<proteinExistence type="predicted"/>
<dbReference type="Pfam" id="PF14349">
    <property type="entry name" value="SprA_N"/>
    <property type="match status" value="2"/>
</dbReference>
<evidence type="ECO:0000259" key="1">
    <source>
        <dbReference type="Pfam" id="PF14349"/>
    </source>
</evidence>
<sequence length="2404" mass="271870">MTRHFLIFSRITVAVLLVATGIPVFAQKTDSLRFPLKDRRGDRFTWRYNNPFDIKDTSFVKQEIEYDPTTKQYYIVEKIGNTVYRKSTLSFDEFMRLQSQISENDYFSERSKTLFDLNRRVQRPRPRVYNQLFDRIFGVGPQGLKVDIKPEGNVDLIAGYQGQNIKNPTLPEAARKTGGFDFNMNANVNINANIGDKLKLPISYNTLANFDFENQLKLDYKGKDDEIIKSVEAGNISFQSKGSLMASVQSLFGVKTQLQFGKLFITTALANQRSQRQSLTLQGGGLNQVINKKLDDYDENKHFLMAQYFRNNYEKAMKNLPYVSSQTQILRLEVWVTNRNGATTNTRNIVGFMDLAENDPYNSNINSLSSNPLPSNGSNDLYQKLSSNDANRNPAFINTSLLGLGLTPVNDFEKTFARKLDPSEYYFNPQVGFLSLNQQLQPDEVLAIAYQYTYNGQVFQVGEFSQDVNVDSTQGVQKVLFLKLLKATSQRPTLPLWNLMMKNIYSLDVTGLQRDGFNINVLYQEPSGGLKRYLPVTDEAYSGKPLLSILNLDRLNNRNDPLPDGQFDYVDSFTVLSQQGKIIFPVLEPFGNYLDSTAFSGQPQDIKNQYLFPQLYDSIKAIAQTYANLDRFYVQGTIKGSSTTDIYLGGFNIPPGSVSVTAGGQILQENVDYIIDYNLGTLKVINQAILNSGVPVNVQYENNATFGIQQRSFFGLRLDYLVNKKLSLGATMQRLTERPFFTKVNYGEDPIQNRMYGVDFNYNSELPGLTRLLNKLPFYDSKTVSTINAYGEAAVLKPGHPSQIGKGESGLIYLDDFEGTTSSIDLRFPFVAWTLASTPQGTTFPEATLTNNLDYGKNRAKIAWYNIEPTLQDKNSPNNPLRGNLAGLSDPRVRAVYTNELFPQRTTNITDVLNATFDLAYYPTEAGPYNFTSSGADMDERGKFRFPKQKWGGIMRNIDQTDFETSNIEFIEFWVQDPFIKSPVSTGGKLILNLGNISEDVLKDGLRFYENGLNTPTQPAAVDDNNSVWGRVPVNPIQITQAFSNDPADRPYQDVGFDGNDDDSERLKQAPYLANLASTFGTGSAVYQSAQQDPSHDNYKWYRDASYDASGTGILGRYKNHNNPQGNSPIATGTSQFSPAVTLYPDNEDLNRDNTLNETEEYYEYEIDLKPGMDVNNTPYITDKRTVTAKLADGTSVNENWFLFRIPIKNYSGKVGQIPDFKSIRFVRMFMTDFEDSIVMRFASLDLVRNQWRTFTYELDTTGSYTPLPANSSTKINVLAVNVEENSSRQPIPYKIPPGIERVQLLGNNGVNLLQNEQSMSLKLTNVTKGESRAVFKTLNLDLRQYGQLSMFLHSESVIGQRNLNTGDFVAVIRLGQDFLNNYYEIRIPLKATDFGASLADQIWPVENNLDIALNELIQLKQRRNAAQQSLGTIYREQLGTQTISVLGNPNLAEVQGILVGVENATNETLSTEVWVNELRLSKIDENGGWAALGRADIQLADLGTLSVSANTYTQGFGTIEQRANERARDNMVQYDVALTVDAGKLLPRNSGITIPVYASVNKTILTPEYDPYDKDVKYKYKLANAGDKKDSIKNVALDETTIKTLNFTNVRFGQNVQKQRLWNLKNFDFSYSYTHFEQTNPLILLNSINKHRVGVGYTFTGTAKYREPFKKWIKNKSPWLALIRDFNVNPVPSLLSFRTDVNRQFGKYTPRIVNTFDSKVERVDTTYDKYFTFDRYYNLRWDFTRSLNFDFSATNYARVDEPYGLLNTKFKKDSVRTNFFKGGRSTVYQQRAVFSYNAPLAKLPATDWINMRYSYTTTYNWAAASLLARNLGNVIENSQQNSLTGEFDFTRLYSKSRWLDKMTQPNEQPDDNAGNGDSTINIKTREEVIKDLKGKAKKTALRKWRADKRAKRKLDRKNKVVSGPSGVAKTAVGIVTMVKRASVNYSANFNSRVPGYTDSTKILGQNWKSMQPGLDYVFGRQPDSAWLNDKARRGLITRDSTFNLLYAQDYEQRISLTAQLEPFREFVIDINLDKTFTKSYTELFKDTSGSGDKFRHLSPLASGGFSVSYISFQTLFQKYKPTEVSQTFNKFQDNRIVIANRLARSNPYYTGGTTDDGFPEGYGRYAQDVLIPAFLAAYTNKDPNTVGLIKQSNPNVQSNPFSGIKPLPNWRVTYTGLTKIPAIASVFSNISITHAYNSTLSMNSFTSALLYNDPFNVGAPQFKDPTSGYYVPFYLVPNLSIQEQFAPLIGFDFTTVNQTSFRFDYKKSRQLSLSLIDYQLAEVRSTEWTFGGSVRTKNVKLPIKLPFMKQTDQGNDLNINVDLSMRDDIQSNSRLDQANAYSTGGQKVITIQPSIDYVISNRINIKFYFDQQRISPYISTSAPTVNTRAGLQIRISLAPNPQQ</sequence>
<dbReference type="EMBL" id="JADWYR010000001">
    <property type="protein sequence ID" value="MBG9376876.1"/>
    <property type="molecule type" value="Genomic_DNA"/>
</dbReference>
<evidence type="ECO:0000313" key="2">
    <source>
        <dbReference type="EMBL" id="MBG9376876.1"/>
    </source>
</evidence>
<dbReference type="InterPro" id="IPR026377">
    <property type="entry name" value="Cell_surface_SprA"/>
</dbReference>
<name>A0A931EAP1_9BACT</name>
<keyword evidence="3" id="KW-1185">Reference proteome</keyword>
<protein>
    <submittedName>
        <fullName evidence="2">Cell surface protein SprA</fullName>
    </submittedName>
</protein>
<dbReference type="Proteomes" id="UP000628448">
    <property type="component" value="Unassembled WGS sequence"/>
</dbReference>
<organism evidence="2 3">
    <name type="scientific">Panacibacter microcysteis</name>
    <dbReference type="NCBI Taxonomy" id="2793269"/>
    <lineage>
        <taxon>Bacteria</taxon>
        <taxon>Pseudomonadati</taxon>
        <taxon>Bacteroidota</taxon>
        <taxon>Chitinophagia</taxon>
        <taxon>Chitinophagales</taxon>
        <taxon>Chitinophagaceae</taxon>
        <taxon>Panacibacter</taxon>
    </lineage>
</organism>
<dbReference type="NCBIfam" id="TIGR04189">
    <property type="entry name" value="surface_SprA"/>
    <property type="match status" value="1"/>
</dbReference>
<evidence type="ECO:0000313" key="3">
    <source>
        <dbReference type="Proteomes" id="UP000628448"/>
    </source>
</evidence>
<accession>A0A931EAP1</accession>
<gene>
    <name evidence="2" type="primary">sprA</name>
    <name evidence="2" type="ORF">I5907_11555</name>
</gene>
<dbReference type="InterPro" id="IPR025684">
    <property type="entry name" value="SprA_N_dom"/>
</dbReference>
<comment type="caution">
    <text evidence="2">The sequence shown here is derived from an EMBL/GenBank/DDBJ whole genome shotgun (WGS) entry which is preliminary data.</text>
</comment>
<feature type="domain" description="Gliding motility protein SprA N-terminal" evidence="1">
    <location>
        <begin position="145"/>
        <end position="342"/>
    </location>
</feature>
<reference evidence="2" key="1">
    <citation type="submission" date="2020-11" db="EMBL/GenBank/DDBJ databases">
        <title>Bacterial whole genome sequence for Panacibacter sp. DH6.</title>
        <authorList>
            <person name="Le V."/>
            <person name="Ko S."/>
            <person name="Ahn C.-Y."/>
            <person name="Oh H.-M."/>
        </authorList>
    </citation>
    <scope>NUCLEOTIDE SEQUENCE</scope>
    <source>
        <strain evidence="2">DH6</strain>
    </source>
</reference>
<feature type="domain" description="Gliding motility protein SprA N-terminal" evidence="1">
    <location>
        <begin position="1072"/>
        <end position="1582"/>
    </location>
</feature>